<feature type="compositionally biased region" description="Basic and acidic residues" evidence="1">
    <location>
        <begin position="102"/>
        <end position="116"/>
    </location>
</feature>
<sequence length="354" mass="38717">MSSSKDKGKGPQKPTDNDNLPPNGPPSQDQDPSLLSRITASASTLSRSAFTGAPTRNELHATARSALPGGNKTSSSSNIPGGSGSGSSAWAESSRAQQQPSHLREGGFRGVGDSEAHTSLSEQEFSSFLDGIDSFTPSSLSEEKITGLGGDDALKPNWDENHNALVDAWSRSQHPPLTSNLQNNHDVGTTVQEQQLRDGEEVLAILSAPDFLMEEQFSLPSLEDESPPNWGLSHEQISQIRTLMNEIFPPEPSQQHVEISADHPLNLAPALEMSGLETQDEALQAREHWREQWEGVLTRYTDEVWGELLPLVKEARKEVEEMRDEQKPMDETPKALRRLGAILGHLRNNDGSRL</sequence>
<feature type="compositionally biased region" description="Polar residues" evidence="1">
    <location>
        <begin position="26"/>
        <end position="49"/>
    </location>
</feature>
<organism evidence="2 3">
    <name type="scientific">Venustampulla echinocandica</name>
    <dbReference type="NCBI Taxonomy" id="2656787"/>
    <lineage>
        <taxon>Eukaryota</taxon>
        <taxon>Fungi</taxon>
        <taxon>Dikarya</taxon>
        <taxon>Ascomycota</taxon>
        <taxon>Pezizomycotina</taxon>
        <taxon>Leotiomycetes</taxon>
        <taxon>Helotiales</taxon>
        <taxon>Pleuroascaceae</taxon>
        <taxon>Venustampulla</taxon>
    </lineage>
</organism>
<dbReference type="EMBL" id="NPIC01000002">
    <property type="protein sequence ID" value="RDL38436.1"/>
    <property type="molecule type" value="Genomic_DNA"/>
</dbReference>
<comment type="caution">
    <text evidence="2">The sequence shown here is derived from an EMBL/GenBank/DDBJ whole genome shotgun (WGS) entry which is preliminary data.</text>
</comment>
<dbReference type="Proteomes" id="UP000254866">
    <property type="component" value="Unassembled WGS sequence"/>
</dbReference>
<evidence type="ECO:0000313" key="2">
    <source>
        <dbReference type="EMBL" id="RDL38436.1"/>
    </source>
</evidence>
<dbReference type="RefSeq" id="XP_031871092.1">
    <property type="nucleotide sequence ID" value="XM_032011399.1"/>
</dbReference>
<protein>
    <submittedName>
        <fullName evidence="2">Uncharacterized protein</fullName>
    </submittedName>
</protein>
<reference evidence="2 3" key="1">
    <citation type="journal article" date="2018" name="IMA Fungus">
        <title>IMA Genome-F 9: Draft genome sequence of Annulohypoxylon stygium, Aspergillus mulundensis, Berkeleyomyces basicola (syn. Thielaviopsis basicola), Ceratocystis smalleyi, two Cercospora beticola strains, Coleophoma cylindrospora, Fusarium fracticaudum, Phialophora cf. hyalina, and Morchella septimelata.</title>
        <authorList>
            <person name="Wingfield B.D."/>
            <person name="Bills G.F."/>
            <person name="Dong Y."/>
            <person name="Huang W."/>
            <person name="Nel W.J."/>
            <person name="Swalarsk-Parry B.S."/>
            <person name="Vaghefi N."/>
            <person name="Wilken P.M."/>
            <person name="An Z."/>
            <person name="de Beer Z.W."/>
            <person name="De Vos L."/>
            <person name="Chen L."/>
            <person name="Duong T.A."/>
            <person name="Gao Y."/>
            <person name="Hammerbacher A."/>
            <person name="Kikkert J.R."/>
            <person name="Li Y."/>
            <person name="Li H."/>
            <person name="Li K."/>
            <person name="Li Q."/>
            <person name="Liu X."/>
            <person name="Ma X."/>
            <person name="Naidoo K."/>
            <person name="Pethybridge S.J."/>
            <person name="Sun J."/>
            <person name="Steenkamp E.T."/>
            <person name="van der Nest M.A."/>
            <person name="van Wyk S."/>
            <person name="Wingfield M.J."/>
            <person name="Xiong C."/>
            <person name="Yue Q."/>
            <person name="Zhang X."/>
        </authorList>
    </citation>
    <scope>NUCLEOTIDE SEQUENCE [LARGE SCALE GENOMIC DNA]</scope>
    <source>
        <strain evidence="2 3">BP 5553</strain>
    </source>
</reference>
<proteinExistence type="predicted"/>
<evidence type="ECO:0000313" key="3">
    <source>
        <dbReference type="Proteomes" id="UP000254866"/>
    </source>
</evidence>
<feature type="region of interest" description="Disordered" evidence="1">
    <location>
        <begin position="1"/>
        <end position="120"/>
    </location>
</feature>
<gene>
    <name evidence="2" type="ORF">BP5553_02776</name>
</gene>
<accession>A0A370TSD2</accession>
<dbReference type="AlphaFoldDB" id="A0A370TSD2"/>
<feature type="compositionally biased region" description="Low complexity" evidence="1">
    <location>
        <begin position="74"/>
        <end position="96"/>
    </location>
</feature>
<evidence type="ECO:0000256" key="1">
    <source>
        <dbReference type="SAM" id="MobiDB-lite"/>
    </source>
</evidence>
<keyword evidence="3" id="KW-1185">Reference proteome</keyword>
<dbReference type="STRING" id="2656787.A0A370TSD2"/>
<dbReference type="OrthoDB" id="5337545at2759"/>
<dbReference type="GeneID" id="43595625"/>
<name>A0A370TSD2_9HELO</name>